<name>A0ABU0ZX39_9ACTN</name>
<organism evidence="1 2">
    <name type="scientific">Phytohabitans maris</name>
    <dbReference type="NCBI Taxonomy" id="3071409"/>
    <lineage>
        <taxon>Bacteria</taxon>
        <taxon>Bacillati</taxon>
        <taxon>Actinomycetota</taxon>
        <taxon>Actinomycetes</taxon>
        <taxon>Micromonosporales</taxon>
        <taxon>Micromonosporaceae</taxon>
    </lineage>
</organism>
<keyword evidence="2" id="KW-1185">Reference proteome</keyword>
<proteinExistence type="predicted"/>
<accession>A0ABU0ZX39</accession>
<gene>
    <name evidence="1" type="ORF">RB614_40420</name>
</gene>
<sequence length="95" mass="10514">MSGNRAEPGKRWTAEAVRELGLRMDARTYFSVIGVSDRTGYELIRQGRTPTTPLRLGNKWVFATQPVLEWLGVVDEPSHPTRTPLAAVPDPPEAA</sequence>
<comment type="caution">
    <text evidence="1">The sequence shown here is derived from an EMBL/GenBank/DDBJ whole genome shotgun (WGS) entry which is preliminary data.</text>
</comment>
<protein>
    <recommendedName>
        <fullName evidence="3">Helix-turn-helix domain-containing protein</fullName>
    </recommendedName>
</protein>
<dbReference type="RefSeq" id="WP_308718016.1">
    <property type="nucleotide sequence ID" value="NZ_JAVHUY010000062.1"/>
</dbReference>
<evidence type="ECO:0000313" key="1">
    <source>
        <dbReference type="EMBL" id="MDQ7910775.1"/>
    </source>
</evidence>
<evidence type="ECO:0008006" key="3">
    <source>
        <dbReference type="Google" id="ProtNLM"/>
    </source>
</evidence>
<dbReference type="EMBL" id="JAVHUY010000062">
    <property type="protein sequence ID" value="MDQ7910775.1"/>
    <property type="molecule type" value="Genomic_DNA"/>
</dbReference>
<dbReference type="Proteomes" id="UP001230908">
    <property type="component" value="Unassembled WGS sequence"/>
</dbReference>
<reference evidence="1 2" key="1">
    <citation type="submission" date="2023-08" db="EMBL/GenBank/DDBJ databases">
        <title>Phytohabitans sansha sp. nov., isolated from marine sediment.</title>
        <authorList>
            <person name="Zhao Y."/>
            <person name="Yi K."/>
        </authorList>
    </citation>
    <scope>NUCLEOTIDE SEQUENCE [LARGE SCALE GENOMIC DNA]</scope>
    <source>
        <strain evidence="1 2">ZYX-F-186</strain>
    </source>
</reference>
<evidence type="ECO:0000313" key="2">
    <source>
        <dbReference type="Proteomes" id="UP001230908"/>
    </source>
</evidence>